<dbReference type="SUPFAM" id="SSF51338">
    <property type="entry name" value="Composite domain of metallo-dependent hydrolases"/>
    <property type="match status" value="1"/>
</dbReference>
<dbReference type="PANTHER" id="PTHR32027:SF9">
    <property type="entry name" value="BLL3847 PROTEIN"/>
    <property type="match status" value="1"/>
</dbReference>
<keyword evidence="2" id="KW-0378">Hydrolase</keyword>
<proteinExistence type="predicted"/>
<evidence type="ECO:0000259" key="1">
    <source>
        <dbReference type="Pfam" id="PF07969"/>
    </source>
</evidence>
<dbReference type="PANTHER" id="PTHR32027">
    <property type="entry name" value="CYTOSINE DEAMINASE"/>
    <property type="match status" value="1"/>
</dbReference>
<keyword evidence="3" id="KW-1185">Reference proteome</keyword>
<dbReference type="OrthoDB" id="3366604at2"/>
<evidence type="ECO:0000313" key="3">
    <source>
        <dbReference type="Proteomes" id="UP000466345"/>
    </source>
</evidence>
<dbReference type="Pfam" id="PF07969">
    <property type="entry name" value="Amidohydro_3"/>
    <property type="match status" value="1"/>
</dbReference>
<dbReference type="InterPro" id="IPR013108">
    <property type="entry name" value="Amidohydro_3"/>
</dbReference>
<dbReference type="EC" id="3.5.4.42" evidence="2"/>
<dbReference type="RefSeq" id="WP_153449678.1">
    <property type="nucleotide sequence ID" value="NZ_WEGJ01000001.1"/>
</dbReference>
<reference evidence="2 3" key="1">
    <citation type="submission" date="2019-10" db="EMBL/GenBank/DDBJ databases">
        <title>Streptomyces smaragdinus sp. nov. and Streptomyces fabii sp. nov., isolated from the gut of fungus growing-termite Macrotermes natalensis.</title>
        <authorList>
            <person name="Schwitalla J."/>
            <person name="Benndorf R."/>
            <person name="Martin K."/>
            <person name="De Beer W."/>
            <person name="Kaster A.-K."/>
            <person name="Vollmers J."/>
            <person name="Poulsen M."/>
            <person name="Beemelmanns C."/>
        </authorList>
    </citation>
    <scope>NUCLEOTIDE SEQUENCE [LARGE SCALE GENOMIC DNA]</scope>
    <source>
        <strain evidence="2 3">RB5</strain>
    </source>
</reference>
<dbReference type="GO" id="GO:0018764">
    <property type="term" value="F:N-isopropylammelide isopropylaminohydrolase activity"/>
    <property type="evidence" value="ECO:0007669"/>
    <property type="project" value="UniProtKB-EC"/>
</dbReference>
<name>A0A7K0CAD2_9ACTN</name>
<dbReference type="NCBIfam" id="NF004636">
    <property type="entry name" value="PRK05985.1"/>
    <property type="match status" value="1"/>
</dbReference>
<dbReference type="CDD" id="cd01293">
    <property type="entry name" value="Bact_CD"/>
    <property type="match status" value="1"/>
</dbReference>
<dbReference type="AlphaFoldDB" id="A0A7K0CAD2"/>
<dbReference type="InterPro" id="IPR032466">
    <property type="entry name" value="Metal_Hydrolase"/>
</dbReference>
<comment type="caution">
    <text evidence="2">The sequence shown here is derived from an EMBL/GenBank/DDBJ whole genome shotgun (WGS) entry which is preliminary data.</text>
</comment>
<dbReference type="GO" id="GO:0016814">
    <property type="term" value="F:hydrolase activity, acting on carbon-nitrogen (but not peptide) bonds, in cyclic amidines"/>
    <property type="evidence" value="ECO:0007669"/>
    <property type="project" value="TreeGrafter"/>
</dbReference>
<dbReference type="InterPro" id="IPR052349">
    <property type="entry name" value="Metallo-hydrolase_Enzymes"/>
</dbReference>
<evidence type="ECO:0000313" key="2">
    <source>
        <dbReference type="EMBL" id="MQY10378.1"/>
    </source>
</evidence>
<dbReference type="Proteomes" id="UP000466345">
    <property type="component" value="Unassembled WGS sequence"/>
</dbReference>
<dbReference type="InterPro" id="IPR011059">
    <property type="entry name" value="Metal-dep_hydrolase_composite"/>
</dbReference>
<dbReference type="Gene3D" id="3.20.20.140">
    <property type="entry name" value="Metal-dependent hydrolases"/>
    <property type="match status" value="1"/>
</dbReference>
<feature type="domain" description="Amidohydrolase 3" evidence="1">
    <location>
        <begin position="102"/>
        <end position="387"/>
    </location>
</feature>
<organism evidence="2 3">
    <name type="scientific">Streptomyces smaragdinus</name>
    <dbReference type="NCBI Taxonomy" id="2585196"/>
    <lineage>
        <taxon>Bacteria</taxon>
        <taxon>Bacillati</taxon>
        <taxon>Actinomycetota</taxon>
        <taxon>Actinomycetes</taxon>
        <taxon>Kitasatosporales</taxon>
        <taxon>Streptomycetaceae</taxon>
        <taxon>Streptomyces</taxon>
    </lineage>
</organism>
<dbReference type="EMBL" id="WEGJ01000001">
    <property type="protein sequence ID" value="MQY10378.1"/>
    <property type="molecule type" value="Genomic_DNA"/>
</dbReference>
<gene>
    <name evidence="2" type="primary">atzC</name>
    <name evidence="2" type="ORF">SRB5_04860</name>
</gene>
<accession>A0A7K0CAD2</accession>
<sequence>MGAMLLRGGRVRGRDGRSDILVRDGVIRAIGPEVTAGDAEVVDVRGLLVLPGLVEAHCHLDKTLYGGPWVPHTAGDALADRIGTERRRRAGLGVPDTGRITALLETMIAAGTSYVRTHTDVSPEFGLAGVEAVRAAAEAVAGRIDVAQVAFPQYGLLTNPGTAALLEEALQSGVGTIGGIDPAGFDRDPVRHLDVVFGLAERYGAGVDIHLHDGGTLGVWQLELIAERARVTGLSGKVAVSHAYALGQADPATQTRIAGLLAEAGVAVVTAAVYDFPVPPVKTLRAAGVTVACGHDGIRDLWGPYGSGDMLERAMHLAYRSTFRRDDDIELALHAATYGGAALLGLEAYGLVPGAPADLVLVDAGSFAEAVVTRPPREIVLKAGKRVAGRAGAADARAHD</sequence>
<dbReference type="SUPFAM" id="SSF51556">
    <property type="entry name" value="Metallo-dependent hydrolases"/>
    <property type="match status" value="1"/>
</dbReference>
<dbReference type="Gene3D" id="2.30.40.10">
    <property type="entry name" value="Urease, subunit C, domain 1"/>
    <property type="match status" value="1"/>
</dbReference>
<protein>
    <submittedName>
        <fullName evidence="2">N-isopropylammelide isopropyl amidohydrolase</fullName>
        <ecNumber evidence="2">3.5.4.42</ecNumber>
    </submittedName>
</protein>